<dbReference type="SUPFAM" id="SSF57850">
    <property type="entry name" value="RING/U-box"/>
    <property type="match status" value="1"/>
</dbReference>
<gene>
    <name evidence="4" type="ORF">FGO68_gene3310</name>
</gene>
<dbReference type="OrthoDB" id="1302410at2759"/>
<organism evidence="4 5">
    <name type="scientific">Halteria grandinella</name>
    <dbReference type="NCBI Taxonomy" id="5974"/>
    <lineage>
        <taxon>Eukaryota</taxon>
        <taxon>Sar</taxon>
        <taxon>Alveolata</taxon>
        <taxon>Ciliophora</taxon>
        <taxon>Intramacronucleata</taxon>
        <taxon>Spirotrichea</taxon>
        <taxon>Stichotrichia</taxon>
        <taxon>Sporadotrichida</taxon>
        <taxon>Halteriidae</taxon>
        <taxon>Halteria</taxon>
    </lineage>
</organism>
<dbReference type="InterPro" id="IPR013083">
    <property type="entry name" value="Znf_RING/FYVE/PHD"/>
</dbReference>
<keyword evidence="1" id="KW-0863">Zinc-finger</keyword>
<keyword evidence="1" id="KW-0862">Zinc</keyword>
<protein>
    <recommendedName>
        <fullName evidence="3">RING-type domain-containing protein</fullName>
    </recommendedName>
</protein>
<name>A0A8J8P453_HALGN</name>
<evidence type="ECO:0000256" key="1">
    <source>
        <dbReference type="PROSITE-ProRule" id="PRU00175"/>
    </source>
</evidence>
<dbReference type="SMART" id="SM00184">
    <property type="entry name" value="RING"/>
    <property type="match status" value="1"/>
</dbReference>
<sequence length="596" mass="66002">MTSFRSRTLIILLIIQNVWGQAVFQIAASKLNLSTSSMKTSQNTTLLKDCQLQFTGSTQSDMIAISCASGLFAIINPFTLFLNEQTNPNRTYFQVNQRESIVLPSSSGYLTALNRDYQRIQIFNPKEGDTSKLEISEYQLKTGSTSALIHQAYSNGKVLLLQLNDTGTTYLQLNTLGRQTPFTALQAPLVSFTCYEQRVDILSVYATYNATSYYKLIYRQVGLTTEEDFQTTFTLGQNCGSILRATKRFVAVGCPSADGGKGIISIIGMNEEDGTLKLVSSIVGGINGETNVGGSLEALEYMDGKQMFLIYTVKTNGGKVSAMKYAEIVWSSEWGLIVYESKMIQQLPSTDPANFGEINLSAAGRHALVTYENFDRIYGFTFCSYTEKASSPTTCTPCQDGSISPTPSSQSCLTCSSLQQSTTSQDRLSLLCSDYLNPPTSSSSKPIEPLTLAALVIISTGGFCTVLLTLACCKTKGLCCFVSLTDPEQLQHPNEQPRIAQRRREREEFERMRVERRLRLIEVKIGVVRFASVKGGNKQTSCCICFEDFDGGAEVRETPCKHLFHSPCLMQWVKQKLETTHDLQADCPYCRQNLNI</sequence>
<feature type="signal peptide" evidence="2">
    <location>
        <begin position="1"/>
        <end position="20"/>
    </location>
</feature>
<comment type="caution">
    <text evidence="4">The sequence shown here is derived from an EMBL/GenBank/DDBJ whole genome shotgun (WGS) entry which is preliminary data.</text>
</comment>
<keyword evidence="1" id="KW-0479">Metal-binding</keyword>
<dbReference type="SMART" id="SM01197">
    <property type="entry name" value="FANCL_C"/>
    <property type="match status" value="1"/>
</dbReference>
<evidence type="ECO:0000313" key="4">
    <source>
        <dbReference type="EMBL" id="TNV85479.1"/>
    </source>
</evidence>
<feature type="domain" description="RING-type" evidence="3">
    <location>
        <begin position="542"/>
        <end position="591"/>
    </location>
</feature>
<dbReference type="PANTHER" id="PTHR45676">
    <property type="entry name" value="RING-H2 FINGER PROTEIN ATL51-RELATED"/>
    <property type="match status" value="1"/>
</dbReference>
<dbReference type="GO" id="GO:0008270">
    <property type="term" value="F:zinc ion binding"/>
    <property type="evidence" value="ECO:0007669"/>
    <property type="project" value="UniProtKB-KW"/>
</dbReference>
<dbReference type="InterPro" id="IPR001841">
    <property type="entry name" value="Znf_RING"/>
</dbReference>
<feature type="chain" id="PRO_5035192528" description="RING-type domain-containing protein" evidence="2">
    <location>
        <begin position="21"/>
        <end position="596"/>
    </location>
</feature>
<evidence type="ECO:0000313" key="5">
    <source>
        <dbReference type="Proteomes" id="UP000785679"/>
    </source>
</evidence>
<evidence type="ECO:0000259" key="3">
    <source>
        <dbReference type="PROSITE" id="PS50089"/>
    </source>
</evidence>
<accession>A0A8J8P453</accession>
<dbReference type="EMBL" id="RRYP01001804">
    <property type="protein sequence ID" value="TNV85479.1"/>
    <property type="molecule type" value="Genomic_DNA"/>
</dbReference>
<keyword evidence="2" id="KW-0732">Signal</keyword>
<dbReference type="Proteomes" id="UP000785679">
    <property type="component" value="Unassembled WGS sequence"/>
</dbReference>
<reference evidence="4" key="1">
    <citation type="submission" date="2019-06" db="EMBL/GenBank/DDBJ databases">
        <authorList>
            <person name="Zheng W."/>
        </authorList>
    </citation>
    <scope>NUCLEOTIDE SEQUENCE</scope>
    <source>
        <strain evidence="4">QDHG01</strain>
    </source>
</reference>
<dbReference type="PROSITE" id="PS50089">
    <property type="entry name" value="ZF_RING_2"/>
    <property type="match status" value="1"/>
</dbReference>
<dbReference type="PANTHER" id="PTHR45676:SF175">
    <property type="entry name" value="RING-TYPE E3 UBIQUITIN TRANSFERASE"/>
    <property type="match status" value="1"/>
</dbReference>
<dbReference type="GO" id="GO:0016567">
    <property type="term" value="P:protein ubiquitination"/>
    <property type="evidence" value="ECO:0007669"/>
    <property type="project" value="TreeGrafter"/>
</dbReference>
<proteinExistence type="predicted"/>
<dbReference type="Gene3D" id="3.30.40.10">
    <property type="entry name" value="Zinc/RING finger domain, C3HC4 (zinc finger)"/>
    <property type="match status" value="1"/>
</dbReference>
<dbReference type="Pfam" id="PF13639">
    <property type="entry name" value="zf-RING_2"/>
    <property type="match status" value="1"/>
</dbReference>
<evidence type="ECO:0000256" key="2">
    <source>
        <dbReference type="SAM" id="SignalP"/>
    </source>
</evidence>
<dbReference type="AlphaFoldDB" id="A0A8J8P453"/>
<keyword evidence="5" id="KW-1185">Reference proteome</keyword>